<keyword evidence="3" id="KW-1185">Reference proteome</keyword>
<sequence>MSNCLNRSSLFSKKHVCLRHMFPLINKDHTSSQTQRFIQIFDIPGRAGIAGDITSSLKDGTSSSLVLIRLKILPGDLRSTVAPPSGRRSVGKKKGQGSARPPEWRLLNGARTRNRGRVLGIACVAR</sequence>
<dbReference type="AlphaFoldDB" id="A0A540LAS6"/>
<feature type="region of interest" description="Disordered" evidence="1">
    <location>
        <begin position="79"/>
        <end position="103"/>
    </location>
</feature>
<protein>
    <submittedName>
        <fullName evidence="2">Uncharacterized protein</fullName>
    </submittedName>
</protein>
<accession>A0A540LAS6</accession>
<reference evidence="2 3" key="1">
    <citation type="journal article" date="2019" name="G3 (Bethesda)">
        <title>Sequencing of a Wild Apple (Malus baccata) Genome Unravels the Differences Between Cultivated and Wild Apple Species Regarding Disease Resistance and Cold Tolerance.</title>
        <authorList>
            <person name="Chen X."/>
        </authorList>
    </citation>
    <scope>NUCLEOTIDE SEQUENCE [LARGE SCALE GENOMIC DNA]</scope>
    <source>
        <strain evidence="3">cv. Shandingzi</strain>
        <tissue evidence="2">Leaves</tissue>
    </source>
</reference>
<dbReference type="Proteomes" id="UP000315295">
    <property type="component" value="Unassembled WGS sequence"/>
</dbReference>
<evidence type="ECO:0000313" key="2">
    <source>
        <dbReference type="EMBL" id="TQD83372.1"/>
    </source>
</evidence>
<proteinExistence type="predicted"/>
<dbReference type="EMBL" id="VIEB01000681">
    <property type="protein sequence ID" value="TQD83372.1"/>
    <property type="molecule type" value="Genomic_DNA"/>
</dbReference>
<name>A0A540LAS6_MALBA</name>
<evidence type="ECO:0000313" key="3">
    <source>
        <dbReference type="Proteomes" id="UP000315295"/>
    </source>
</evidence>
<organism evidence="2 3">
    <name type="scientific">Malus baccata</name>
    <name type="common">Siberian crab apple</name>
    <name type="synonym">Pyrus baccata</name>
    <dbReference type="NCBI Taxonomy" id="106549"/>
    <lineage>
        <taxon>Eukaryota</taxon>
        <taxon>Viridiplantae</taxon>
        <taxon>Streptophyta</taxon>
        <taxon>Embryophyta</taxon>
        <taxon>Tracheophyta</taxon>
        <taxon>Spermatophyta</taxon>
        <taxon>Magnoliopsida</taxon>
        <taxon>eudicotyledons</taxon>
        <taxon>Gunneridae</taxon>
        <taxon>Pentapetalae</taxon>
        <taxon>rosids</taxon>
        <taxon>fabids</taxon>
        <taxon>Rosales</taxon>
        <taxon>Rosaceae</taxon>
        <taxon>Amygdaloideae</taxon>
        <taxon>Maleae</taxon>
        <taxon>Malus</taxon>
    </lineage>
</organism>
<evidence type="ECO:0000256" key="1">
    <source>
        <dbReference type="SAM" id="MobiDB-lite"/>
    </source>
</evidence>
<gene>
    <name evidence="2" type="ORF">C1H46_031082</name>
</gene>
<comment type="caution">
    <text evidence="2">The sequence shown here is derived from an EMBL/GenBank/DDBJ whole genome shotgun (WGS) entry which is preliminary data.</text>
</comment>